<keyword evidence="1" id="KW-1133">Transmembrane helix</keyword>
<name>A0A1G2H6M0_9BACT</name>
<dbReference type="Gene3D" id="3.30.700.10">
    <property type="entry name" value="Glycoprotein, Type 4 Pilin"/>
    <property type="match status" value="1"/>
</dbReference>
<evidence type="ECO:0008006" key="4">
    <source>
        <dbReference type="Google" id="ProtNLM"/>
    </source>
</evidence>
<reference evidence="2 3" key="1">
    <citation type="journal article" date="2016" name="Nat. Commun.">
        <title>Thousands of microbial genomes shed light on interconnected biogeochemical processes in an aquifer system.</title>
        <authorList>
            <person name="Anantharaman K."/>
            <person name="Brown C.T."/>
            <person name="Hug L.A."/>
            <person name="Sharon I."/>
            <person name="Castelle C.J."/>
            <person name="Probst A.J."/>
            <person name="Thomas B.C."/>
            <person name="Singh A."/>
            <person name="Wilkins M.J."/>
            <person name="Karaoz U."/>
            <person name="Brodie E.L."/>
            <person name="Williams K.H."/>
            <person name="Hubbard S.S."/>
            <person name="Banfield J.F."/>
        </authorList>
    </citation>
    <scope>NUCLEOTIDE SEQUENCE [LARGE SCALE GENOMIC DNA]</scope>
</reference>
<evidence type="ECO:0000313" key="3">
    <source>
        <dbReference type="Proteomes" id="UP000177932"/>
    </source>
</evidence>
<sequence>MGFSLIEVLVVIAIIGILARILLTAFAFARDAAAISAAGTIQKNMITAVELYYDDMGFYPPDVNRGWDPGFVQPLPWNADEAAGDPPQGDFATSGTNCDHCPLNWEDIVSLNWNGPYMTNWPRFTPWNGKYDYNYWGTATNRYGCPIPAGVYIGVQPDYDENHPLTEKLEQKMIDKELEYEECINGESQMSLLVF</sequence>
<dbReference type="AlphaFoldDB" id="A0A1G2H6M0"/>
<dbReference type="EMBL" id="MHOD01000014">
    <property type="protein sequence ID" value="OGZ58113.1"/>
    <property type="molecule type" value="Genomic_DNA"/>
</dbReference>
<gene>
    <name evidence="2" type="ORF">A2827_02710</name>
</gene>
<dbReference type="Proteomes" id="UP000177932">
    <property type="component" value="Unassembled WGS sequence"/>
</dbReference>
<dbReference type="Pfam" id="PF07963">
    <property type="entry name" value="N_methyl"/>
    <property type="match status" value="1"/>
</dbReference>
<keyword evidence="1" id="KW-0812">Transmembrane</keyword>
<comment type="caution">
    <text evidence="2">The sequence shown here is derived from an EMBL/GenBank/DDBJ whole genome shotgun (WGS) entry which is preliminary data.</text>
</comment>
<keyword evidence="1" id="KW-0472">Membrane</keyword>
<dbReference type="NCBIfam" id="TIGR02532">
    <property type="entry name" value="IV_pilin_GFxxxE"/>
    <property type="match status" value="1"/>
</dbReference>
<dbReference type="SUPFAM" id="SSF54523">
    <property type="entry name" value="Pili subunits"/>
    <property type="match status" value="1"/>
</dbReference>
<proteinExistence type="predicted"/>
<accession>A0A1G2H6M0</accession>
<evidence type="ECO:0000313" key="2">
    <source>
        <dbReference type="EMBL" id="OGZ58113.1"/>
    </source>
</evidence>
<dbReference type="PANTHER" id="PTHR30093">
    <property type="entry name" value="GENERAL SECRETION PATHWAY PROTEIN G"/>
    <property type="match status" value="1"/>
</dbReference>
<protein>
    <recommendedName>
        <fullName evidence="4">Type II secretion system protein GspG C-terminal domain-containing protein</fullName>
    </recommendedName>
</protein>
<organism evidence="2 3">
    <name type="scientific">Candidatus Spechtbacteria bacterium RIFCSPHIGHO2_01_FULL_43_30</name>
    <dbReference type="NCBI Taxonomy" id="1802158"/>
    <lineage>
        <taxon>Bacteria</taxon>
        <taxon>Candidatus Spechtiibacteriota</taxon>
    </lineage>
</organism>
<dbReference type="STRING" id="1802158.A2827_02710"/>
<evidence type="ECO:0000256" key="1">
    <source>
        <dbReference type="SAM" id="Phobius"/>
    </source>
</evidence>
<dbReference type="InterPro" id="IPR045584">
    <property type="entry name" value="Pilin-like"/>
</dbReference>
<dbReference type="InterPro" id="IPR012902">
    <property type="entry name" value="N_methyl_site"/>
</dbReference>
<feature type="transmembrane region" description="Helical" evidence="1">
    <location>
        <begin position="6"/>
        <end position="29"/>
    </location>
</feature>